<dbReference type="InterPro" id="IPR049945">
    <property type="entry name" value="AAA_22"/>
</dbReference>
<dbReference type="GO" id="GO:0016887">
    <property type="term" value="F:ATP hydrolysis activity"/>
    <property type="evidence" value="ECO:0007669"/>
    <property type="project" value="InterPro"/>
</dbReference>
<reference evidence="8 9" key="1">
    <citation type="submission" date="2019-02" db="EMBL/GenBank/DDBJ databases">
        <title>Deep-cultivation of Planctomycetes and their phenomic and genomic characterization uncovers novel biology.</title>
        <authorList>
            <person name="Wiegand S."/>
            <person name="Jogler M."/>
            <person name="Boedeker C."/>
            <person name="Pinto D."/>
            <person name="Vollmers J."/>
            <person name="Rivas-Marin E."/>
            <person name="Kohn T."/>
            <person name="Peeters S.H."/>
            <person name="Heuer A."/>
            <person name="Rast P."/>
            <person name="Oberbeckmann S."/>
            <person name="Bunk B."/>
            <person name="Jeske O."/>
            <person name="Meyerdierks A."/>
            <person name="Storesund J.E."/>
            <person name="Kallscheuer N."/>
            <person name="Luecker S."/>
            <person name="Lage O.M."/>
            <person name="Pohl T."/>
            <person name="Merkel B.J."/>
            <person name="Hornburger P."/>
            <person name="Mueller R.-W."/>
            <person name="Bruemmer F."/>
            <person name="Labrenz M."/>
            <person name="Spormann A.M."/>
            <person name="Op Den Camp H."/>
            <person name="Overmann J."/>
            <person name="Amann R."/>
            <person name="Jetten M.S.M."/>
            <person name="Mascher T."/>
            <person name="Medema M.H."/>
            <person name="Devos D.P."/>
            <person name="Kaster A.-K."/>
            <person name="Ovreas L."/>
            <person name="Rohde M."/>
            <person name="Galperin M.Y."/>
            <person name="Jogler C."/>
        </authorList>
    </citation>
    <scope>NUCLEOTIDE SEQUENCE [LARGE SCALE GENOMIC DNA]</scope>
    <source>
        <strain evidence="8 9">Pla52n</strain>
    </source>
</reference>
<dbReference type="InterPro" id="IPR011709">
    <property type="entry name" value="DEAD-box_helicase_OB_fold"/>
</dbReference>
<evidence type="ECO:0000256" key="5">
    <source>
        <dbReference type="SAM" id="MobiDB-lite"/>
    </source>
</evidence>
<accession>A0A5C6B4D6</accession>
<dbReference type="CDD" id="cd18791">
    <property type="entry name" value="SF2_C_RHA"/>
    <property type="match status" value="1"/>
</dbReference>
<sequence>MTFKPSSPELKPSGTPKSTAPPVAEREETNAADSPEVLVPQVSATEAALPEVSAELLTIDRAMRRDRFRLGKLRKRGADDFDAQLTKSVALHQKRLNARPTIEYPSELPISSHRDEIVELIRNHQVIIVCGETGSGKSTQLPKFCLEAGLGRAAMIGHTQPRRLAARSIAARLAEELQRPLGADVGYQVRFGDKTSPETLVKLMTDGILLAETQSDRRLDAYDAIIIDEAHERSLNIDFLMGYLRTLLPERPDLKLIITSATIDAERFAEHFADSDDQPAPIVNVSGRGYPVEIRYLPWEDVTEDGERGYDLSRHVIAAIENLSREGGNGDTLVFLPTERDIREVSHRVSGHFKRLGLSGRVDVLPLYARLPQKEQQLIFQPSGQRRRLIFATNVAESSLTVPGIRYVIDSGTARISRYSARSKLQRLPIEPVSQASANQRAGRCGRIAPGICVRLYDVADYESREAFTTPEIRRTNLASVVLQLKTLKLGSLENFPLLDPPRPEAIREGIATLTELGALDETQSLTTIGHQLGRMPVDPRIGRMLLAADQYGVLPEILPIAAALEIPDPRQRPPDKQQAADQAHAEFADPQSDFLSYLRLWRFYEQARSEYTRNRLTRQLQKRFLSPTRMREWSDVYRQLKELATQLGEPPRRRRKSGAEDGGTSAGRGKRIGSMRLLEDTKGDLLEKDRYAAVHQSLLTGLLSGVAMVGEKNQYLGPRGLKLFLWPGSGVFESKPQWIVAGELVETGKQYARTVARIQPQWIEVVGKHLLKANYSDPHWSTKANGAFCYQRLSLFGLPVVAKRRVPLPPIDPSTARDLLINEGLVNESLPTTARCIQHNRRLRESIATLAAKTRRRDLVINDYDLQRFYQERLPEEVIDRARLEKFDRQQVVPEWTKQLTDSASVSAWMQSPPAIDTPETPYMRPEDILDVATEEITQQDFPDALEIGKSQLPLMYRFEPGSEEDGVHLKIHQAALSQVSDERLGWLVPGLLKPKLIAMIKSLPKRIRRNLVPAADVAAVIAGELQPVYGQVPFMTAVCQAMTRHAEMPVTPADFQTEKLDDHLNFLVDVVDDEGKTVAKGRSVAPLIERLGTGTDAESAPAPSGDVDHPLPDAPMKEFELQSLPAEVVQTRGGVRVAQYPALVDDGTQVRVALFADQTTAAAAMAQGITRLYALSEHQELRRQVRWLPSLQQAKIALSGAVPTSQMETSLMDLLARIAFVEQQGIVRTKEEFEARRANRGERISIAVQEVASWLTALGEQHLKARGAIESTPVSRYGEAVADVKHQLAWLLCDGFLSVTPWCWLKHYPRYLSAISYRLDKLRSGAAQRDQTNMATVGELYDRWLQGMPESERTPQKNAAVEFRWLLEELRVSLFAQPLGTSTKVSPARCEKLLG</sequence>
<evidence type="ECO:0000256" key="1">
    <source>
        <dbReference type="ARBA" id="ARBA00022741"/>
    </source>
</evidence>
<dbReference type="GO" id="GO:0003724">
    <property type="term" value="F:RNA helicase activity"/>
    <property type="evidence" value="ECO:0007669"/>
    <property type="project" value="UniProtKB-EC"/>
</dbReference>
<dbReference type="PANTHER" id="PTHR18934:SF99">
    <property type="entry name" value="ATP-DEPENDENT RNA HELICASE DHX37-RELATED"/>
    <property type="match status" value="1"/>
</dbReference>
<evidence type="ECO:0000313" key="9">
    <source>
        <dbReference type="Proteomes" id="UP000320176"/>
    </source>
</evidence>
<dbReference type="Pfam" id="PF04408">
    <property type="entry name" value="WHD_HA2"/>
    <property type="match status" value="1"/>
</dbReference>
<evidence type="ECO:0000259" key="7">
    <source>
        <dbReference type="PROSITE" id="PS51194"/>
    </source>
</evidence>
<evidence type="ECO:0000256" key="2">
    <source>
        <dbReference type="ARBA" id="ARBA00022801"/>
    </source>
</evidence>
<dbReference type="SMART" id="SM00490">
    <property type="entry name" value="HELICc"/>
    <property type="match status" value="1"/>
</dbReference>
<dbReference type="EMBL" id="SJPN01000002">
    <property type="protein sequence ID" value="TWU06341.1"/>
    <property type="molecule type" value="Genomic_DNA"/>
</dbReference>
<keyword evidence="9" id="KW-1185">Reference proteome</keyword>
<evidence type="ECO:0000313" key="8">
    <source>
        <dbReference type="EMBL" id="TWU06341.1"/>
    </source>
</evidence>
<feature type="region of interest" description="Disordered" evidence="5">
    <location>
        <begin position="1"/>
        <end position="36"/>
    </location>
</feature>
<keyword evidence="1" id="KW-0547">Nucleotide-binding</keyword>
<feature type="region of interest" description="Disordered" evidence="5">
    <location>
        <begin position="568"/>
        <end position="587"/>
    </location>
</feature>
<organism evidence="8 9">
    <name type="scientific">Stieleria varia</name>
    <dbReference type="NCBI Taxonomy" id="2528005"/>
    <lineage>
        <taxon>Bacteria</taxon>
        <taxon>Pseudomonadati</taxon>
        <taxon>Planctomycetota</taxon>
        <taxon>Planctomycetia</taxon>
        <taxon>Pirellulales</taxon>
        <taxon>Pirellulaceae</taxon>
        <taxon>Stieleria</taxon>
    </lineage>
</organism>
<dbReference type="InterPro" id="IPR010222">
    <property type="entry name" value="RNA_helicase_HrpA"/>
</dbReference>
<dbReference type="NCBIfam" id="TIGR01967">
    <property type="entry name" value="DEAH_box_HrpA"/>
    <property type="match status" value="1"/>
</dbReference>
<dbReference type="PROSITE" id="PS51194">
    <property type="entry name" value="HELICASE_CTER"/>
    <property type="match status" value="1"/>
</dbReference>
<comment type="caution">
    <text evidence="8">The sequence shown here is derived from an EMBL/GenBank/DDBJ whole genome shotgun (WGS) entry which is preliminary data.</text>
</comment>
<dbReference type="PROSITE" id="PS51192">
    <property type="entry name" value="HELICASE_ATP_BIND_1"/>
    <property type="match status" value="1"/>
</dbReference>
<dbReference type="EC" id="3.6.4.13" evidence="8"/>
<dbReference type="Pfam" id="PF21010">
    <property type="entry name" value="HA2_C"/>
    <property type="match status" value="1"/>
</dbReference>
<dbReference type="PANTHER" id="PTHR18934">
    <property type="entry name" value="ATP-DEPENDENT RNA HELICASE"/>
    <property type="match status" value="1"/>
</dbReference>
<dbReference type="GO" id="GO:0003723">
    <property type="term" value="F:RNA binding"/>
    <property type="evidence" value="ECO:0007669"/>
    <property type="project" value="TreeGrafter"/>
</dbReference>
<dbReference type="InterPro" id="IPR003593">
    <property type="entry name" value="AAA+_ATPase"/>
</dbReference>
<dbReference type="Pfam" id="PF13401">
    <property type="entry name" value="AAA_22"/>
    <property type="match status" value="1"/>
</dbReference>
<evidence type="ECO:0000256" key="4">
    <source>
        <dbReference type="ARBA" id="ARBA00022840"/>
    </source>
</evidence>
<evidence type="ECO:0000256" key="3">
    <source>
        <dbReference type="ARBA" id="ARBA00022806"/>
    </source>
</evidence>
<dbReference type="Pfam" id="PF00271">
    <property type="entry name" value="Helicase_C"/>
    <property type="match status" value="1"/>
</dbReference>
<dbReference type="InterPro" id="IPR014001">
    <property type="entry name" value="Helicase_ATP-bd"/>
</dbReference>
<dbReference type="InterPro" id="IPR007502">
    <property type="entry name" value="Helicase-assoc_dom"/>
</dbReference>
<dbReference type="RefSeq" id="WP_231741875.1">
    <property type="nucleotide sequence ID" value="NZ_CP151726.1"/>
</dbReference>
<feature type="region of interest" description="Disordered" evidence="5">
    <location>
        <begin position="645"/>
        <end position="673"/>
    </location>
</feature>
<proteinExistence type="predicted"/>
<dbReference type="Gene3D" id="3.40.50.300">
    <property type="entry name" value="P-loop containing nucleotide triphosphate hydrolases"/>
    <property type="match status" value="2"/>
</dbReference>
<evidence type="ECO:0000259" key="6">
    <source>
        <dbReference type="PROSITE" id="PS51192"/>
    </source>
</evidence>
<protein>
    <submittedName>
        <fullName evidence="8">ATP-dependent RNA helicase HrpB</fullName>
        <ecNumber evidence="8">3.6.4.13</ecNumber>
    </submittedName>
</protein>
<dbReference type="InterPro" id="IPR027417">
    <property type="entry name" value="P-loop_NTPase"/>
</dbReference>
<gene>
    <name evidence="8" type="primary">hrpB_2</name>
    <name evidence="8" type="ORF">Pla52n_20620</name>
</gene>
<dbReference type="SMART" id="SM00847">
    <property type="entry name" value="HA2"/>
    <property type="match status" value="1"/>
</dbReference>
<dbReference type="Pfam" id="PF07717">
    <property type="entry name" value="OB_NTP_bind"/>
    <property type="match status" value="1"/>
</dbReference>
<dbReference type="GO" id="GO:0005524">
    <property type="term" value="F:ATP binding"/>
    <property type="evidence" value="ECO:0007669"/>
    <property type="project" value="UniProtKB-KW"/>
</dbReference>
<dbReference type="SMART" id="SM00382">
    <property type="entry name" value="AAA"/>
    <property type="match status" value="1"/>
</dbReference>
<dbReference type="Proteomes" id="UP000320176">
    <property type="component" value="Unassembled WGS sequence"/>
</dbReference>
<dbReference type="InterPro" id="IPR001650">
    <property type="entry name" value="Helicase_C-like"/>
</dbReference>
<dbReference type="InterPro" id="IPR048333">
    <property type="entry name" value="HA2_WH"/>
</dbReference>
<keyword evidence="4" id="KW-0067">ATP-binding</keyword>
<dbReference type="InterPro" id="IPR024590">
    <property type="entry name" value="HrpA_C"/>
</dbReference>
<feature type="domain" description="Helicase ATP-binding" evidence="6">
    <location>
        <begin position="118"/>
        <end position="281"/>
    </location>
</feature>
<feature type="domain" description="Helicase C-terminal" evidence="7">
    <location>
        <begin position="311"/>
        <end position="489"/>
    </location>
</feature>
<dbReference type="FunFam" id="1.20.120.1080:FF:000005">
    <property type="entry name" value="ATP-dependent helicase HrpA"/>
    <property type="match status" value="1"/>
</dbReference>
<keyword evidence="2 8" id="KW-0378">Hydrolase</keyword>
<dbReference type="Pfam" id="PF11898">
    <property type="entry name" value="DUF3418"/>
    <property type="match status" value="1"/>
</dbReference>
<name>A0A5C6B4D6_9BACT</name>
<dbReference type="SUPFAM" id="SSF52540">
    <property type="entry name" value="P-loop containing nucleoside triphosphate hydrolases"/>
    <property type="match status" value="1"/>
</dbReference>
<dbReference type="SMART" id="SM00487">
    <property type="entry name" value="DEXDc"/>
    <property type="match status" value="1"/>
</dbReference>
<keyword evidence="3 8" id="KW-0347">Helicase</keyword>
<dbReference type="Gene3D" id="1.20.120.1080">
    <property type="match status" value="1"/>
</dbReference>